<gene>
    <name evidence="2" type="ORF">QQF64_017866</name>
</gene>
<feature type="compositionally biased region" description="Polar residues" evidence="1">
    <location>
        <begin position="9"/>
        <end position="32"/>
    </location>
</feature>
<evidence type="ECO:0000313" key="2">
    <source>
        <dbReference type="EMBL" id="KAL1253173.1"/>
    </source>
</evidence>
<reference evidence="2 3" key="1">
    <citation type="submission" date="2023-09" db="EMBL/GenBank/DDBJ databases">
        <authorList>
            <person name="Wang M."/>
        </authorList>
    </citation>
    <scope>NUCLEOTIDE SEQUENCE [LARGE SCALE GENOMIC DNA]</scope>
    <source>
        <strain evidence="2">GT-2023</strain>
        <tissue evidence="2">Liver</tissue>
    </source>
</reference>
<feature type="region of interest" description="Disordered" evidence="1">
    <location>
        <begin position="1"/>
        <end position="32"/>
    </location>
</feature>
<comment type="caution">
    <text evidence="2">The sequence shown here is derived from an EMBL/GenBank/DDBJ whole genome shotgun (WGS) entry which is preliminary data.</text>
</comment>
<accession>A0ABR3LNW9</accession>
<organism evidence="2 3">
    <name type="scientific">Cirrhinus molitorella</name>
    <name type="common">mud carp</name>
    <dbReference type="NCBI Taxonomy" id="172907"/>
    <lineage>
        <taxon>Eukaryota</taxon>
        <taxon>Metazoa</taxon>
        <taxon>Chordata</taxon>
        <taxon>Craniata</taxon>
        <taxon>Vertebrata</taxon>
        <taxon>Euteleostomi</taxon>
        <taxon>Actinopterygii</taxon>
        <taxon>Neopterygii</taxon>
        <taxon>Teleostei</taxon>
        <taxon>Ostariophysi</taxon>
        <taxon>Cypriniformes</taxon>
        <taxon>Cyprinidae</taxon>
        <taxon>Labeoninae</taxon>
        <taxon>Labeonini</taxon>
        <taxon>Cirrhinus</taxon>
    </lineage>
</organism>
<dbReference type="Proteomes" id="UP001558613">
    <property type="component" value="Unassembled WGS sequence"/>
</dbReference>
<keyword evidence="3" id="KW-1185">Reference proteome</keyword>
<evidence type="ECO:0000313" key="3">
    <source>
        <dbReference type="Proteomes" id="UP001558613"/>
    </source>
</evidence>
<name>A0ABR3LNW9_9TELE</name>
<dbReference type="EMBL" id="JAYMGO010000021">
    <property type="protein sequence ID" value="KAL1253173.1"/>
    <property type="molecule type" value="Genomic_DNA"/>
</dbReference>
<evidence type="ECO:0000256" key="1">
    <source>
        <dbReference type="SAM" id="MobiDB-lite"/>
    </source>
</evidence>
<sequence>MVTGYFMRSHSSTCNTPSSRQSAKPPISNGNFTSDSRCSCDGCPTLKNDESRGALTERAHFPFTPGLWLSQRPSEIQSVTHCSLNEPLCLNTSYGLAHSLGLCVLPNSFLLRSRGF</sequence>
<protein>
    <submittedName>
        <fullName evidence="2">Uncharacterized protein</fullName>
    </submittedName>
</protein>
<proteinExistence type="predicted"/>